<dbReference type="Pfam" id="PF12257">
    <property type="entry name" value="IML1"/>
    <property type="match status" value="1"/>
</dbReference>
<dbReference type="InterPro" id="IPR048255">
    <property type="entry name" value="IML1_N"/>
</dbReference>
<name>A0A0D2LWL7_HYPSF</name>
<accession>A0A0D2LWL7</accession>
<organism evidence="7 8">
    <name type="scientific">Hypholoma sublateritium (strain FD-334 SS-4)</name>
    <dbReference type="NCBI Taxonomy" id="945553"/>
    <lineage>
        <taxon>Eukaryota</taxon>
        <taxon>Fungi</taxon>
        <taxon>Dikarya</taxon>
        <taxon>Basidiomycota</taxon>
        <taxon>Agaricomycotina</taxon>
        <taxon>Agaricomycetes</taxon>
        <taxon>Agaricomycetidae</taxon>
        <taxon>Agaricales</taxon>
        <taxon>Agaricineae</taxon>
        <taxon>Strophariaceae</taxon>
        <taxon>Hypholoma</taxon>
    </lineage>
</organism>
<feature type="compositionally biased region" description="Polar residues" evidence="5">
    <location>
        <begin position="687"/>
        <end position="697"/>
    </location>
</feature>
<feature type="compositionally biased region" description="Polar residues" evidence="5">
    <location>
        <begin position="631"/>
        <end position="661"/>
    </location>
</feature>
<dbReference type="CDD" id="cd04449">
    <property type="entry name" value="DEP_DEPDC5-like"/>
    <property type="match status" value="1"/>
</dbReference>
<dbReference type="GO" id="GO:0005774">
    <property type="term" value="C:vacuolar membrane"/>
    <property type="evidence" value="ECO:0007669"/>
    <property type="project" value="UniProtKB-SubCell"/>
</dbReference>
<protein>
    <recommendedName>
        <fullName evidence="3">Vacuolar membrane-associated protein IML1</fullName>
    </recommendedName>
    <alternativeName>
        <fullName evidence="4">Vacuolar membrane-associated protein iml1</fullName>
    </alternativeName>
</protein>
<feature type="region of interest" description="Disordered" evidence="5">
    <location>
        <begin position="684"/>
        <end position="740"/>
    </location>
</feature>
<feature type="region of interest" description="Disordered" evidence="5">
    <location>
        <begin position="579"/>
        <end position="670"/>
    </location>
</feature>
<proteinExistence type="inferred from homology"/>
<evidence type="ECO:0000313" key="8">
    <source>
        <dbReference type="Proteomes" id="UP000054270"/>
    </source>
</evidence>
<evidence type="ECO:0000256" key="2">
    <source>
        <dbReference type="ARBA" id="ARBA00005643"/>
    </source>
</evidence>
<dbReference type="InterPro" id="IPR000591">
    <property type="entry name" value="DEP_dom"/>
</dbReference>
<gene>
    <name evidence="7" type="ORF">HYPSUDRAFT_48557</name>
</gene>
<dbReference type="GO" id="GO:1904262">
    <property type="term" value="P:negative regulation of TORC1 signaling"/>
    <property type="evidence" value="ECO:0007669"/>
    <property type="project" value="TreeGrafter"/>
</dbReference>
<sequence length="1540" mass="174524">MAASREQSQFGRHRSNTAQSTYRALPPPAPLTIGDTKVLNAWVHDVKESHSVIFNQTWWPGVAEGDFLRVLSTNSDDPEAAFLFMVPKDEVCPKPQLQISVPRPIAEVFGLRNNGEVTMTKVDKASCCADYVEFIFQDQYLGRSDMWRLGKYLSGQCIYKDQEVSFIGGIVAKIHNIYIGGEKVSSALMTTSTKAIYRSFSAKITIFIQVCRELWEFAGDGERYNEKVVHSFLPELFEKWREANTNHTVTIVLISRVFYDESEIDYAAGPLLRDGRGNWYKDFFKVITDLQVINEWKPTLVSLKNSFWDFQRDILLTHHYHRATQDASGGASAQEVRLVGRLSYAQDGPILEALNLGLNPTETHYIDRSLNLTGASTLLISPGTGYFRVSKKLLRLTTTRMLDQGFVLDLVLLTKQPLHQSPIFSFEGVDPAVAGGDYALRELKFESERMMYPLMADPLWAGDDDPAKVDARLKKTFWWEPFWISTTFWDKQMDLPFRQDRFLSRAKMHEIQMLGLLEHDVLSSIEVPYIETNSPPPEPGSIDVEERSVNFISKTDADKFDLDTFGLTFNYDTITIPETKAPSVPQRPTLEKRASNRQSLLGAGRIDTIEESPRLQIHKELPPEGPLVSEKTLSSAKRGVSPSQSSIRSEALSEKSTSSRGPSRAPSLTKGTLASKLGAPAWLFNPFRSQPSKPETTQVSASAAPSPQPEASRSQKSLAQAQASSPIRMPGPAKATLAASSQQIQPVAIKNTVAHPRSSLSRTLEDETLMPQRASYIRRSPINTPPRDDHMASKRRSGASGLVHSFPSSSSPPVALVNPTRPQGRVAYAQASLARRWQHIYPQPRYKHELKWKSVVTPGCLPLTVEHFPARAELEAAYDVFSYEFIIDPSEMRSFLVKPPIVQGSAEEQRRAWALVVMRGMAAVRLAQGFQFILKPPRARADEDKGMFRRTKSFTGDEGLDSWPGGAAEVLAMHTDPVYLSMTNEIHQISYTGEAIQVRRYVRRTAASTAFKYKCLIWPKLGEGYTELSTEFTSHGLEDYGWNRLDMLVAGYEHHFNESLRYWRTRFIVIPTAYRPHVTVGPSGELLNEEEARILGIEKLAEQFTKLRWQSPDEKFAHAPVRFLPTTLDPVRSVLDEALMDQLDTIHAQGPLRKKMRSEREIAEMPLNAIAKAMREEDGVPITLYQWHEKQYPDSFIGYDFASWLVREFRDVSTRTQATEWGLRLEEQGLFEHCRGHHKFLDGHYYYRLKGEYSVQSTPRNWFRPSTADGIMRNAYQTINPPKAPAKAPTPGRKTKKRLILSQTMVIDIDPHKRSDQAESVILHHDIIHNPATVFHFELQWIGTTPRCIEDQLRTWSRTIERYGLKLVEAYVTQICDIRERNAFQSCFPMTLAIAPPIVPDLEKRVPEGTLAVKYFEYALLDRFGFILDVEAADLYPETVDVVYSYRRAPYKYSQFVHREGVAFIQVVGGERGFLFLTNRLMGPGRMGSATKAKMPAVKAEEIRVEMAAFCMDKEELQKFYDEQIAKLRAAPEEPPPLQI</sequence>
<evidence type="ECO:0000256" key="5">
    <source>
        <dbReference type="SAM" id="MobiDB-lite"/>
    </source>
</evidence>
<dbReference type="SMART" id="SM00049">
    <property type="entry name" value="DEP"/>
    <property type="match status" value="1"/>
</dbReference>
<evidence type="ECO:0000256" key="4">
    <source>
        <dbReference type="ARBA" id="ARBA00021881"/>
    </source>
</evidence>
<dbReference type="GO" id="GO:0035556">
    <property type="term" value="P:intracellular signal transduction"/>
    <property type="evidence" value="ECO:0007669"/>
    <property type="project" value="InterPro"/>
</dbReference>
<dbReference type="Pfam" id="PF00610">
    <property type="entry name" value="DEP"/>
    <property type="match status" value="1"/>
</dbReference>
<reference evidence="8" key="1">
    <citation type="submission" date="2014-04" db="EMBL/GenBank/DDBJ databases">
        <title>Evolutionary Origins and Diversification of the Mycorrhizal Mutualists.</title>
        <authorList>
            <consortium name="DOE Joint Genome Institute"/>
            <consortium name="Mycorrhizal Genomics Consortium"/>
            <person name="Kohler A."/>
            <person name="Kuo A."/>
            <person name="Nagy L.G."/>
            <person name="Floudas D."/>
            <person name="Copeland A."/>
            <person name="Barry K.W."/>
            <person name="Cichocki N."/>
            <person name="Veneault-Fourrey C."/>
            <person name="LaButti K."/>
            <person name="Lindquist E.A."/>
            <person name="Lipzen A."/>
            <person name="Lundell T."/>
            <person name="Morin E."/>
            <person name="Murat C."/>
            <person name="Riley R."/>
            <person name="Ohm R."/>
            <person name="Sun H."/>
            <person name="Tunlid A."/>
            <person name="Henrissat B."/>
            <person name="Grigoriev I.V."/>
            <person name="Hibbett D.S."/>
            <person name="Martin F."/>
        </authorList>
    </citation>
    <scope>NUCLEOTIDE SEQUENCE [LARGE SCALE GENOMIC DNA]</scope>
    <source>
        <strain evidence="8">FD-334 SS-4</strain>
    </source>
</reference>
<dbReference type="SUPFAM" id="SSF46785">
    <property type="entry name" value="Winged helix' DNA-binding domain"/>
    <property type="match status" value="1"/>
</dbReference>
<evidence type="ECO:0000256" key="1">
    <source>
        <dbReference type="ARBA" id="ARBA00004148"/>
    </source>
</evidence>
<dbReference type="Proteomes" id="UP000054270">
    <property type="component" value="Unassembled WGS sequence"/>
</dbReference>
<dbReference type="PROSITE" id="PS50186">
    <property type="entry name" value="DEP"/>
    <property type="match status" value="1"/>
</dbReference>
<dbReference type="EMBL" id="KN817650">
    <property type="protein sequence ID" value="KJA15238.1"/>
    <property type="molecule type" value="Genomic_DNA"/>
</dbReference>
<evidence type="ECO:0000256" key="3">
    <source>
        <dbReference type="ARBA" id="ARBA00018529"/>
    </source>
</evidence>
<dbReference type="STRING" id="945553.A0A0D2LWL7"/>
<keyword evidence="8" id="KW-1185">Reference proteome</keyword>
<feature type="compositionally biased region" description="Basic and acidic residues" evidence="5">
    <location>
        <begin position="607"/>
        <end position="622"/>
    </location>
</feature>
<dbReference type="GO" id="GO:1990130">
    <property type="term" value="C:GATOR1 complex"/>
    <property type="evidence" value="ECO:0007669"/>
    <property type="project" value="TreeGrafter"/>
</dbReference>
<dbReference type="Gene3D" id="1.10.10.10">
    <property type="entry name" value="Winged helix-like DNA-binding domain superfamily/Winged helix DNA-binding domain"/>
    <property type="match status" value="1"/>
</dbReference>
<feature type="compositionally biased region" description="Polar residues" evidence="5">
    <location>
        <begin position="1"/>
        <end position="22"/>
    </location>
</feature>
<dbReference type="InterPro" id="IPR036390">
    <property type="entry name" value="WH_DNA-bd_sf"/>
</dbReference>
<feature type="region of interest" description="Disordered" evidence="5">
    <location>
        <begin position="752"/>
        <end position="815"/>
    </location>
</feature>
<evidence type="ECO:0000313" key="7">
    <source>
        <dbReference type="EMBL" id="KJA15238.1"/>
    </source>
</evidence>
<feature type="region of interest" description="Disordered" evidence="5">
    <location>
        <begin position="1"/>
        <end position="27"/>
    </location>
</feature>
<comment type="subcellular location">
    <subcellularLocation>
        <location evidence="1">Vacuole membrane</location>
        <topology evidence="1">Peripheral membrane protein</topology>
    </subcellularLocation>
</comment>
<dbReference type="OMA" id="SWMNATP"/>
<dbReference type="OrthoDB" id="39497at2759"/>
<dbReference type="PANTHER" id="PTHR13179">
    <property type="entry name" value="DEP DOMAIN CONTAINING PROTEIN 5"/>
    <property type="match status" value="1"/>
</dbReference>
<evidence type="ECO:0000259" key="6">
    <source>
        <dbReference type="PROSITE" id="PS50186"/>
    </source>
</evidence>
<dbReference type="GO" id="GO:0010508">
    <property type="term" value="P:positive regulation of autophagy"/>
    <property type="evidence" value="ECO:0007669"/>
    <property type="project" value="TreeGrafter"/>
</dbReference>
<dbReference type="InterPro" id="IPR036388">
    <property type="entry name" value="WH-like_DNA-bd_sf"/>
</dbReference>
<dbReference type="PANTHER" id="PTHR13179:SF8">
    <property type="entry name" value="GATOR COMPLEX PROTEIN DEPDC5"/>
    <property type="match status" value="1"/>
</dbReference>
<dbReference type="GO" id="GO:0005096">
    <property type="term" value="F:GTPase activator activity"/>
    <property type="evidence" value="ECO:0007669"/>
    <property type="project" value="InterPro"/>
</dbReference>
<comment type="similarity">
    <text evidence="2">Belongs to the IML1 family.</text>
</comment>
<feature type="compositionally biased region" description="Low complexity" evidence="5">
    <location>
        <begin position="698"/>
        <end position="725"/>
    </location>
</feature>
<dbReference type="InterPro" id="IPR027244">
    <property type="entry name" value="IML1"/>
</dbReference>
<feature type="domain" description="DEP" evidence="6">
    <location>
        <begin position="1176"/>
        <end position="1251"/>
    </location>
</feature>